<dbReference type="InterPro" id="IPR029058">
    <property type="entry name" value="AB_hydrolase_fold"/>
</dbReference>
<evidence type="ECO:0000313" key="3">
    <source>
        <dbReference type="Proteomes" id="UP001291912"/>
    </source>
</evidence>
<proteinExistence type="predicted"/>
<reference evidence="2 3" key="1">
    <citation type="submission" date="2023-10" db="EMBL/GenBank/DDBJ databases">
        <title>Microbacterium xanthum sp. nov., isolated from seaweed.</title>
        <authorList>
            <person name="Lee S.D."/>
        </authorList>
    </citation>
    <scope>NUCLEOTIDE SEQUENCE [LARGE SCALE GENOMIC DNA]</scope>
    <source>
        <strain evidence="2 3">KCTC 19124</strain>
    </source>
</reference>
<name>A0ABU5N5Q9_9MICO</name>
<organism evidence="2 3">
    <name type="scientific">Microbacterium aquimaris</name>
    <dbReference type="NCBI Taxonomy" id="459816"/>
    <lineage>
        <taxon>Bacteria</taxon>
        <taxon>Bacillati</taxon>
        <taxon>Actinomycetota</taxon>
        <taxon>Actinomycetes</taxon>
        <taxon>Micrococcales</taxon>
        <taxon>Microbacteriaceae</taxon>
        <taxon>Microbacterium</taxon>
    </lineage>
</organism>
<dbReference type="InterPro" id="IPR039069">
    <property type="entry name" value="CE7"/>
</dbReference>
<protein>
    <submittedName>
        <fullName evidence="2">Acetylxylan esterase</fullName>
    </submittedName>
</protein>
<dbReference type="Pfam" id="PF05448">
    <property type="entry name" value="AXE1"/>
    <property type="match status" value="1"/>
</dbReference>
<dbReference type="Proteomes" id="UP001291912">
    <property type="component" value="Unassembled WGS sequence"/>
</dbReference>
<evidence type="ECO:0000259" key="1">
    <source>
        <dbReference type="Pfam" id="PF05448"/>
    </source>
</evidence>
<sequence>MPRFDLPPHELTRYRPDIREPEDFDAFWQSTLAGSRQVGGEILISPVDSPMTAIDVFDVTFPGFAGDPVKAWLWAPRGAKGPLPTIIEYNGYGGGRGLPHERLAWAASGYAHLFMDTRGQGSAWGSGGATADPHGTGASAPGFMTRGIEDPEGYYYRRLFTDAVRLVDAARTLGIVDANRVAVTGVSQGGGVAIAAAALAEDVAAVMPDVPFLCHFERAVGLTDHDPYAEIVRYLRVHRGCEEQVFDTLSYFDGATFAARIHAPALFSVGLHDLTCPPSTVYAAYNRLASVAREIDVYPFNEHEGGQAYRWPAQAAFAAAHL</sequence>
<dbReference type="PANTHER" id="PTHR40111">
    <property type="entry name" value="CEPHALOSPORIN-C DEACETYLASE"/>
    <property type="match status" value="1"/>
</dbReference>
<gene>
    <name evidence="2" type="ORF">R2Q92_06270</name>
</gene>
<dbReference type="EMBL" id="JAWJYN010000001">
    <property type="protein sequence ID" value="MDZ8161438.1"/>
    <property type="molecule type" value="Genomic_DNA"/>
</dbReference>
<dbReference type="SUPFAM" id="SSF53474">
    <property type="entry name" value="alpha/beta-Hydrolases"/>
    <property type="match status" value="1"/>
</dbReference>
<dbReference type="RefSeq" id="WP_194424053.1">
    <property type="nucleotide sequence ID" value="NZ_BAAAPT010000001.1"/>
</dbReference>
<dbReference type="PANTHER" id="PTHR40111:SF1">
    <property type="entry name" value="CEPHALOSPORIN-C DEACETYLASE"/>
    <property type="match status" value="1"/>
</dbReference>
<dbReference type="Gene3D" id="3.40.50.1820">
    <property type="entry name" value="alpha/beta hydrolase"/>
    <property type="match status" value="1"/>
</dbReference>
<comment type="caution">
    <text evidence="2">The sequence shown here is derived from an EMBL/GenBank/DDBJ whole genome shotgun (WGS) entry which is preliminary data.</text>
</comment>
<dbReference type="InterPro" id="IPR008391">
    <property type="entry name" value="AXE1_dom"/>
</dbReference>
<keyword evidence="3" id="KW-1185">Reference proteome</keyword>
<evidence type="ECO:0000313" key="2">
    <source>
        <dbReference type="EMBL" id="MDZ8161438.1"/>
    </source>
</evidence>
<feature type="domain" description="Acetyl xylan esterase" evidence="1">
    <location>
        <begin position="1"/>
        <end position="318"/>
    </location>
</feature>
<accession>A0ABU5N5Q9</accession>